<feature type="transmembrane region" description="Helical" evidence="2">
    <location>
        <begin position="180"/>
        <end position="198"/>
    </location>
</feature>
<sequence>MLVLRLCSSSLILRRCGCLTGAAGILGTLSNPVNTSQRYAASLSSSLPSAKDEAIEDKNCEAASAEKKDAAASVASGTAETTAAPRVDVDAAAKRMVAREAVIREILSRDKVVFELKRQHELSMLRVEQQQARVLKDQEDRGMYYEQNSNVHTFDTISVGLYSQRSTLYHTMSAERLRNVKVFLMVFSTFVTCVYLYYRYMINPDWAYVERPMSMLGSRVMAVREQRWKHLTDAQRFDALRREESGTPLAEHDPKGDGAPLTAAP</sequence>
<keyword evidence="3" id="KW-0732">Signal</keyword>
<dbReference type="AlphaFoldDB" id="A0A836KJQ0"/>
<dbReference type="SMR" id="A0A836KJQ0"/>
<evidence type="ECO:0000256" key="2">
    <source>
        <dbReference type="SAM" id="Phobius"/>
    </source>
</evidence>
<feature type="signal peptide" evidence="3">
    <location>
        <begin position="1"/>
        <end position="18"/>
    </location>
</feature>
<proteinExistence type="predicted"/>
<dbReference type="GeneID" id="92512278"/>
<keyword evidence="5" id="KW-1185">Reference proteome</keyword>
<evidence type="ECO:0000313" key="4">
    <source>
        <dbReference type="EMBL" id="KAG5468203.1"/>
    </source>
</evidence>
<evidence type="ECO:0000256" key="3">
    <source>
        <dbReference type="SAM" id="SignalP"/>
    </source>
</evidence>
<comment type="caution">
    <text evidence="4">The sequence shown here is derived from an EMBL/GenBank/DDBJ whole genome shotgun (WGS) entry which is preliminary data.</text>
</comment>
<feature type="compositionally biased region" description="Basic and acidic residues" evidence="1">
    <location>
        <begin position="241"/>
        <end position="256"/>
    </location>
</feature>
<name>A0A836KJQ0_9TRYP</name>
<evidence type="ECO:0000256" key="1">
    <source>
        <dbReference type="SAM" id="MobiDB-lite"/>
    </source>
</evidence>
<gene>
    <name evidence="4" type="ORF">LSCM1_02179</name>
</gene>
<evidence type="ECO:0000313" key="5">
    <source>
        <dbReference type="Proteomes" id="UP000673552"/>
    </source>
</evidence>
<dbReference type="OrthoDB" id="278078at2759"/>
<accession>A0A836KJQ0</accession>
<dbReference type="EMBL" id="JAFEUZ010000034">
    <property type="protein sequence ID" value="KAG5468203.1"/>
    <property type="molecule type" value="Genomic_DNA"/>
</dbReference>
<keyword evidence="2" id="KW-0812">Transmembrane</keyword>
<reference evidence="4 5" key="1">
    <citation type="submission" date="2021-03" db="EMBL/GenBank/DDBJ databases">
        <title>Leishmania (Mundinia) martiniquensis Genome sequencing and assembly.</title>
        <authorList>
            <person name="Almutairi H."/>
            <person name="Gatherer D."/>
        </authorList>
    </citation>
    <scope>NUCLEOTIDE SEQUENCE [LARGE SCALE GENOMIC DNA]</scope>
    <source>
        <strain evidence="4">LSCM1</strain>
    </source>
</reference>
<keyword evidence="2" id="KW-0472">Membrane</keyword>
<feature type="chain" id="PRO_5032364351" description="Transmembrane protein" evidence="3">
    <location>
        <begin position="19"/>
        <end position="265"/>
    </location>
</feature>
<evidence type="ECO:0008006" key="6">
    <source>
        <dbReference type="Google" id="ProtNLM"/>
    </source>
</evidence>
<organism evidence="4 5">
    <name type="scientific">Leishmania martiniquensis</name>
    <dbReference type="NCBI Taxonomy" id="1580590"/>
    <lineage>
        <taxon>Eukaryota</taxon>
        <taxon>Discoba</taxon>
        <taxon>Euglenozoa</taxon>
        <taxon>Kinetoplastea</taxon>
        <taxon>Metakinetoplastina</taxon>
        <taxon>Trypanosomatida</taxon>
        <taxon>Trypanosomatidae</taxon>
        <taxon>Leishmaniinae</taxon>
        <taxon>Leishmania</taxon>
    </lineage>
</organism>
<dbReference type="RefSeq" id="XP_067175141.1">
    <property type="nucleotide sequence ID" value="XM_067319766.1"/>
</dbReference>
<protein>
    <recommendedName>
        <fullName evidence="6">Transmembrane protein</fullName>
    </recommendedName>
</protein>
<dbReference type="KEGG" id="lmat:92512278"/>
<feature type="region of interest" description="Disordered" evidence="1">
    <location>
        <begin position="241"/>
        <end position="265"/>
    </location>
</feature>
<keyword evidence="2" id="KW-1133">Transmembrane helix</keyword>
<dbReference type="Proteomes" id="UP000673552">
    <property type="component" value="Chromosome 34"/>
</dbReference>